<dbReference type="CDD" id="cd08504">
    <property type="entry name" value="PBP2_OppA"/>
    <property type="match status" value="1"/>
</dbReference>
<dbReference type="PANTHER" id="PTHR30290">
    <property type="entry name" value="PERIPLASMIC BINDING COMPONENT OF ABC TRANSPORTER"/>
    <property type="match status" value="1"/>
</dbReference>
<dbReference type="EMBL" id="JAPMLT010000008">
    <property type="protein sequence ID" value="MCX7571112.1"/>
    <property type="molecule type" value="Genomic_DNA"/>
</dbReference>
<evidence type="ECO:0000256" key="3">
    <source>
        <dbReference type="ARBA" id="ARBA00022448"/>
    </source>
</evidence>
<evidence type="ECO:0000259" key="7">
    <source>
        <dbReference type="Pfam" id="PF00496"/>
    </source>
</evidence>
<protein>
    <submittedName>
        <fullName evidence="8">Peptide ABC transporter substrate-binding protein</fullName>
    </submittedName>
</protein>
<dbReference type="Gene3D" id="3.10.105.10">
    <property type="entry name" value="Dipeptide-binding Protein, Domain 3"/>
    <property type="match status" value="1"/>
</dbReference>
<comment type="subcellular location">
    <subcellularLocation>
        <location evidence="1">Cell envelope</location>
    </subcellularLocation>
</comment>
<evidence type="ECO:0000256" key="6">
    <source>
        <dbReference type="SAM" id="SignalP"/>
    </source>
</evidence>
<dbReference type="InterPro" id="IPR000914">
    <property type="entry name" value="SBP_5_dom"/>
</dbReference>
<proteinExistence type="inferred from homology"/>
<dbReference type="Gene3D" id="3.40.190.10">
    <property type="entry name" value="Periplasmic binding protein-like II"/>
    <property type="match status" value="1"/>
</dbReference>
<feature type="domain" description="Solute-binding protein family 5" evidence="7">
    <location>
        <begin position="84"/>
        <end position="468"/>
    </location>
</feature>
<dbReference type="RefSeq" id="WP_267152355.1">
    <property type="nucleotide sequence ID" value="NZ_JAPMLT010000008.1"/>
</dbReference>
<accession>A0ABT3X2H2</accession>
<dbReference type="Proteomes" id="UP001208017">
    <property type="component" value="Unassembled WGS sequence"/>
</dbReference>
<sequence>MMTSKKWMATGLAMAMVATVMAGCSSKEEGGSTDAGGSKPQELKIAFTAEPPALDPSTTTANASFTIMGATQEGLIRLNKDAKPEAAMAAELPKISEDGKTYTFTIRDGVTWNDGKPVTAKDFEFSWKRTIDPKSKSQYAFMFNQWIVGAEEFNSDKGTADQVGVKALDDKTLEVKLKAPVAFFTQLMAFPLFFPERQDLVEKFPGKYGADADKLAYNGPYILEKWDHEQSLTLKKNDKYWDAKSVKLETITFNIVKDQNSAVNLYETEQVDLTTISRDQVVAWKDKPDFTPNPELTNAYIQFNKGKAPAFENAKIRKAFSMAIDRQAFVDVVLGNGSVPSTGFVPVGTNDGNNGEFRKTAGDTQPKFSSEEAKKLLAEGLKELGLSAMPNYKMIGDDTETARKTLEFIQAQLKQNLGVDMTPEPVPHKIRLDRSKNGDFDMVMSLWGADYNDPMTFLDLWLSTSDFNEVGYNNPKYDQLIKDAQIEADPKKRTQMLVDAEKILMDDMPVAPMYFRTMAYLKRPSVKGLYFLVTGGEYELKHVTIE</sequence>
<dbReference type="InterPro" id="IPR039424">
    <property type="entry name" value="SBP_5"/>
</dbReference>
<dbReference type="PANTHER" id="PTHR30290:SF10">
    <property type="entry name" value="PERIPLASMIC OLIGOPEPTIDE-BINDING PROTEIN-RELATED"/>
    <property type="match status" value="1"/>
</dbReference>
<dbReference type="Gene3D" id="3.90.76.10">
    <property type="entry name" value="Dipeptide-binding Protein, Domain 1"/>
    <property type="match status" value="1"/>
</dbReference>
<keyword evidence="3" id="KW-0813">Transport</keyword>
<evidence type="ECO:0000256" key="4">
    <source>
        <dbReference type="ARBA" id="ARBA00022729"/>
    </source>
</evidence>
<evidence type="ECO:0000313" key="9">
    <source>
        <dbReference type="Proteomes" id="UP001208017"/>
    </source>
</evidence>
<reference evidence="8 9" key="1">
    <citation type="submission" date="2022-11" db="EMBL/GenBank/DDBJ databases">
        <title>Study of microbial diversity in lake waters.</title>
        <authorList>
            <person name="Zhang J."/>
        </authorList>
    </citation>
    <scope>NUCLEOTIDE SEQUENCE [LARGE SCALE GENOMIC DNA]</scope>
    <source>
        <strain evidence="8 9">DT12</strain>
    </source>
</reference>
<evidence type="ECO:0000256" key="2">
    <source>
        <dbReference type="ARBA" id="ARBA00005695"/>
    </source>
</evidence>
<evidence type="ECO:0000256" key="1">
    <source>
        <dbReference type="ARBA" id="ARBA00004196"/>
    </source>
</evidence>
<gene>
    <name evidence="8" type="ORF">OS242_14265</name>
</gene>
<comment type="caution">
    <text evidence="8">The sequence shown here is derived from an EMBL/GenBank/DDBJ whole genome shotgun (WGS) entry which is preliminary data.</text>
</comment>
<dbReference type="PROSITE" id="PS51257">
    <property type="entry name" value="PROKAR_LIPOPROTEIN"/>
    <property type="match status" value="1"/>
</dbReference>
<name>A0ABT3X2H2_9BACL</name>
<dbReference type="Pfam" id="PF00496">
    <property type="entry name" value="SBP_bac_5"/>
    <property type="match status" value="1"/>
</dbReference>
<keyword evidence="9" id="KW-1185">Reference proteome</keyword>
<feature type="chain" id="PRO_5046154149" evidence="6">
    <location>
        <begin position="23"/>
        <end position="546"/>
    </location>
</feature>
<feature type="region of interest" description="Disordered" evidence="5">
    <location>
        <begin position="345"/>
        <end position="366"/>
    </location>
</feature>
<dbReference type="PIRSF" id="PIRSF002741">
    <property type="entry name" value="MppA"/>
    <property type="match status" value="1"/>
</dbReference>
<evidence type="ECO:0000313" key="8">
    <source>
        <dbReference type="EMBL" id="MCX7571112.1"/>
    </source>
</evidence>
<dbReference type="SUPFAM" id="SSF53850">
    <property type="entry name" value="Periplasmic binding protein-like II"/>
    <property type="match status" value="1"/>
</dbReference>
<comment type="similarity">
    <text evidence="2">Belongs to the bacterial solute-binding protein 5 family.</text>
</comment>
<keyword evidence="4 6" id="KW-0732">Signal</keyword>
<feature type="signal peptide" evidence="6">
    <location>
        <begin position="1"/>
        <end position="22"/>
    </location>
</feature>
<evidence type="ECO:0000256" key="5">
    <source>
        <dbReference type="SAM" id="MobiDB-lite"/>
    </source>
</evidence>
<organism evidence="8 9">
    <name type="scientific">Tumebacillus lacus</name>
    <dbReference type="NCBI Taxonomy" id="2995335"/>
    <lineage>
        <taxon>Bacteria</taxon>
        <taxon>Bacillati</taxon>
        <taxon>Bacillota</taxon>
        <taxon>Bacilli</taxon>
        <taxon>Bacillales</taxon>
        <taxon>Alicyclobacillaceae</taxon>
        <taxon>Tumebacillus</taxon>
    </lineage>
</organism>
<dbReference type="InterPro" id="IPR030678">
    <property type="entry name" value="Peptide/Ni-bd"/>
</dbReference>